<dbReference type="FunFam" id="3.40.50.2000:FF:000119">
    <property type="entry name" value="Glycosyl transferase group 1"/>
    <property type="match status" value="1"/>
</dbReference>
<dbReference type="Proteomes" id="UP001321825">
    <property type="component" value="Chromosome"/>
</dbReference>
<evidence type="ECO:0000313" key="5">
    <source>
        <dbReference type="Proteomes" id="UP001321825"/>
    </source>
</evidence>
<gene>
    <name evidence="4" type="ORF">MIT9_P0492</name>
</gene>
<dbReference type="GO" id="GO:0009103">
    <property type="term" value="P:lipopolysaccharide biosynthetic process"/>
    <property type="evidence" value="ECO:0007669"/>
    <property type="project" value="TreeGrafter"/>
</dbReference>
<dbReference type="CDD" id="cd03809">
    <property type="entry name" value="GT4_MtfB-like"/>
    <property type="match status" value="1"/>
</dbReference>
<dbReference type="GO" id="GO:0016757">
    <property type="term" value="F:glycosyltransferase activity"/>
    <property type="evidence" value="ECO:0007669"/>
    <property type="project" value="UniProtKB-KW"/>
</dbReference>
<dbReference type="AlphaFoldDB" id="A0AAU9C8X2"/>
<dbReference type="EC" id="2.4.1.349" evidence="4"/>
<evidence type="ECO:0000259" key="3">
    <source>
        <dbReference type="Pfam" id="PF13439"/>
    </source>
</evidence>
<evidence type="ECO:0000259" key="2">
    <source>
        <dbReference type="Pfam" id="PF00534"/>
    </source>
</evidence>
<dbReference type="InterPro" id="IPR001296">
    <property type="entry name" value="Glyco_trans_1"/>
</dbReference>
<feature type="domain" description="Glycosyl transferase family 1" evidence="2">
    <location>
        <begin position="210"/>
        <end position="359"/>
    </location>
</feature>
<protein>
    <submittedName>
        <fullName evidence="4">Mannosyl-N-acetyl-alpha-D-glucosaminyl-diphospho-ditrans,octacis-undecaprenol 3-alpha-mannosyltransferase/alpha-1,3-rhamnosyltransferase</fullName>
        <ecNumber evidence="4">2.4.1.349</ecNumber>
    </submittedName>
</protein>
<keyword evidence="4" id="KW-0328">Glycosyltransferase</keyword>
<keyword evidence="1 4" id="KW-0808">Transferase</keyword>
<sequence>MMPDSRIKVVLATDAIFSPLTGVGRYAFEMATHLSEQAGIGKVKYFNGIGCSSTPIKEPPPRSDQARALRAWALHNRLVVAAYRFLTPAWRWAVLRRYGDHVFHSPNYFLPPFPGPRVATFHDLSHVRLPACHPPERVRFMEQELPITLRRADHIITVSEFSRREVIDHYGWPADKVTATPLAASAEYHPRSRETLAPKLDALGLEPGGYALFVGTIEPRKNLAVLLEAYAGLPLSLRTRYPLVLAGDRGWRSEDLHARIQKAQRQGWARYLGYVPEKILPALYAGARAFAYPSRYEGFGLPVLEAMASGVPVVCSHAASLPEVAGDAALQHDPDDVKGLRGFLRRALEDDAWRREAIAKGLARAQTFSWERTVAETVAVYRRLSV</sequence>
<keyword evidence="5" id="KW-1185">Reference proteome</keyword>
<proteinExistence type="predicted"/>
<dbReference type="PANTHER" id="PTHR46401">
    <property type="entry name" value="GLYCOSYLTRANSFERASE WBBK-RELATED"/>
    <property type="match status" value="1"/>
</dbReference>
<organism evidence="4 5">
    <name type="scientific">Methylomarinovum caldicuralii</name>
    <dbReference type="NCBI Taxonomy" id="438856"/>
    <lineage>
        <taxon>Bacteria</taxon>
        <taxon>Pseudomonadati</taxon>
        <taxon>Pseudomonadota</taxon>
        <taxon>Gammaproteobacteria</taxon>
        <taxon>Methylococcales</taxon>
        <taxon>Methylothermaceae</taxon>
        <taxon>Methylomarinovum</taxon>
    </lineage>
</organism>
<evidence type="ECO:0000256" key="1">
    <source>
        <dbReference type="ARBA" id="ARBA00022679"/>
    </source>
</evidence>
<dbReference type="PANTHER" id="PTHR46401:SF2">
    <property type="entry name" value="GLYCOSYLTRANSFERASE WBBK-RELATED"/>
    <property type="match status" value="1"/>
</dbReference>
<dbReference type="SUPFAM" id="SSF53756">
    <property type="entry name" value="UDP-Glycosyltransferase/glycogen phosphorylase"/>
    <property type="match status" value="1"/>
</dbReference>
<feature type="domain" description="Glycosyltransferase subfamily 4-like N-terminal" evidence="3">
    <location>
        <begin position="22"/>
        <end position="181"/>
    </location>
</feature>
<accession>A0AAU9C8X2</accession>
<reference evidence="5" key="1">
    <citation type="journal article" date="2024" name="Int. J. Syst. Evol. Microbiol.">
        <title>Methylomarinovum tepidoasis sp. nov., a moderately thermophilic methanotroph of the family Methylothermaceae isolated from a deep-sea hydrothermal field.</title>
        <authorList>
            <person name="Hirayama H."/>
            <person name="Takaki Y."/>
            <person name="Abe M."/>
            <person name="Miyazaki M."/>
            <person name="Uematsu K."/>
            <person name="Matsui Y."/>
            <person name="Takai K."/>
        </authorList>
    </citation>
    <scope>NUCLEOTIDE SEQUENCE [LARGE SCALE GENOMIC DNA]</scope>
    <source>
        <strain evidence="5">IT-9</strain>
    </source>
</reference>
<evidence type="ECO:0000313" key="4">
    <source>
        <dbReference type="EMBL" id="BCX80914.1"/>
    </source>
</evidence>
<name>A0AAU9C8X2_9GAMM</name>
<dbReference type="Gene3D" id="3.40.50.2000">
    <property type="entry name" value="Glycogen Phosphorylase B"/>
    <property type="match status" value="2"/>
</dbReference>
<dbReference type="InterPro" id="IPR028098">
    <property type="entry name" value="Glyco_trans_4-like_N"/>
</dbReference>
<dbReference type="EMBL" id="AP024714">
    <property type="protein sequence ID" value="BCX80914.1"/>
    <property type="molecule type" value="Genomic_DNA"/>
</dbReference>
<dbReference type="Pfam" id="PF13439">
    <property type="entry name" value="Glyco_transf_4"/>
    <property type="match status" value="1"/>
</dbReference>
<dbReference type="KEGG" id="mcau:MIT9_P0492"/>
<dbReference type="Pfam" id="PF00534">
    <property type="entry name" value="Glycos_transf_1"/>
    <property type="match status" value="1"/>
</dbReference>